<comment type="subcellular location">
    <subcellularLocation>
        <location evidence="1">Membrane</location>
        <topology evidence="1">Lipid-anchor</topology>
    </subcellularLocation>
</comment>
<evidence type="ECO:0000313" key="9">
    <source>
        <dbReference type="Proteomes" id="UP001500191"/>
    </source>
</evidence>
<dbReference type="Proteomes" id="UP001500191">
    <property type="component" value="Unassembled WGS sequence"/>
</dbReference>
<protein>
    <recommendedName>
        <fullName evidence="6">Lipoprotein</fullName>
    </recommendedName>
</protein>
<reference evidence="9" key="1">
    <citation type="journal article" date="2019" name="Int. J. Syst. Evol. Microbiol.">
        <title>The Global Catalogue of Microorganisms (GCM) 10K type strain sequencing project: providing services to taxonomists for standard genome sequencing and annotation.</title>
        <authorList>
            <consortium name="The Broad Institute Genomics Platform"/>
            <consortium name="The Broad Institute Genome Sequencing Center for Infectious Disease"/>
            <person name="Wu L."/>
            <person name="Ma J."/>
        </authorList>
    </citation>
    <scope>NUCLEOTIDE SEQUENCE [LARGE SCALE GENOMIC DNA]</scope>
    <source>
        <strain evidence="9">JCM 14368</strain>
    </source>
</reference>
<evidence type="ECO:0000256" key="3">
    <source>
        <dbReference type="ARBA" id="ARBA00023136"/>
    </source>
</evidence>
<evidence type="ECO:0000256" key="4">
    <source>
        <dbReference type="ARBA" id="ARBA00023139"/>
    </source>
</evidence>
<dbReference type="RefSeq" id="WP_343756085.1">
    <property type="nucleotide sequence ID" value="NZ_BAAADB010000004.1"/>
</dbReference>
<keyword evidence="3" id="KW-0472">Membrane</keyword>
<dbReference type="PIRSF" id="PIRSF002854">
    <property type="entry name" value="MetQ"/>
    <property type="match status" value="1"/>
</dbReference>
<evidence type="ECO:0000313" key="8">
    <source>
        <dbReference type="EMBL" id="GAA0501957.1"/>
    </source>
</evidence>
<keyword evidence="2 7" id="KW-0732">Signal</keyword>
<gene>
    <name evidence="8" type="ORF">GCM10008937_06900</name>
</gene>
<evidence type="ECO:0000256" key="5">
    <source>
        <dbReference type="ARBA" id="ARBA00023288"/>
    </source>
</evidence>
<dbReference type="Pfam" id="PF03180">
    <property type="entry name" value="Lipoprotein_9"/>
    <property type="match status" value="1"/>
</dbReference>
<feature type="chain" id="PRO_5045981331" description="Lipoprotein" evidence="7">
    <location>
        <begin position="33"/>
        <end position="270"/>
    </location>
</feature>
<evidence type="ECO:0000256" key="1">
    <source>
        <dbReference type="ARBA" id="ARBA00004635"/>
    </source>
</evidence>
<dbReference type="InterPro" id="IPR004872">
    <property type="entry name" value="Lipoprotein_NlpA"/>
</dbReference>
<dbReference type="CDD" id="cd13597">
    <property type="entry name" value="PBP2_lipoprotein_Tp32"/>
    <property type="match status" value="1"/>
</dbReference>
<sequence>MPAPTHVPVRSRPAVHLALLTTALLGSSTALAGTLRVGATPVPAGELLEFVRPVLARQGVTLVIREFSDYVQPNLALGDGSLDANLFQHEPYLNAFQAGRPLNIVPVRRIYLPPLGLYSKRVSKVTDLNTGATIAIPNDPSNGARALLLLERAGLIRLKTGVGVRASVADIRSNVRRLKFRELEAAQLPRSLADVDAAIINTNYALEIGLNPERDAIYREGQGSLYANVLATTRDKVNNPDLKKLTAVLTSPEVRAWLLRKYGGSVIPAF</sequence>
<evidence type="ECO:0000256" key="6">
    <source>
        <dbReference type="PIRNR" id="PIRNR002854"/>
    </source>
</evidence>
<comment type="similarity">
    <text evidence="6">Belongs to the nlpA lipoprotein family.</text>
</comment>
<keyword evidence="4" id="KW-0564">Palmitate</keyword>
<dbReference type="PANTHER" id="PTHR30429:SF0">
    <property type="entry name" value="METHIONINE-BINDING LIPOPROTEIN METQ"/>
    <property type="match status" value="1"/>
</dbReference>
<evidence type="ECO:0000256" key="7">
    <source>
        <dbReference type="SAM" id="SignalP"/>
    </source>
</evidence>
<feature type="signal peptide" evidence="7">
    <location>
        <begin position="1"/>
        <end position="32"/>
    </location>
</feature>
<accession>A0ABP3LMJ7</accession>
<keyword evidence="5 6" id="KW-0449">Lipoprotein</keyword>
<proteinExistence type="inferred from homology"/>
<name>A0ABP3LMJ7_9DEIO</name>
<keyword evidence="9" id="KW-1185">Reference proteome</keyword>
<organism evidence="8 9">
    <name type="scientific">Deinococcus depolymerans</name>
    <dbReference type="NCBI Taxonomy" id="392408"/>
    <lineage>
        <taxon>Bacteria</taxon>
        <taxon>Thermotogati</taxon>
        <taxon>Deinococcota</taxon>
        <taxon>Deinococci</taxon>
        <taxon>Deinococcales</taxon>
        <taxon>Deinococcaceae</taxon>
        <taxon>Deinococcus</taxon>
    </lineage>
</organism>
<comment type="caution">
    <text evidence="8">The sequence shown here is derived from an EMBL/GenBank/DDBJ whole genome shotgun (WGS) entry which is preliminary data.</text>
</comment>
<dbReference type="SUPFAM" id="SSF53850">
    <property type="entry name" value="Periplasmic binding protein-like II"/>
    <property type="match status" value="1"/>
</dbReference>
<evidence type="ECO:0000256" key="2">
    <source>
        <dbReference type="ARBA" id="ARBA00022729"/>
    </source>
</evidence>
<dbReference type="EMBL" id="BAAADB010000004">
    <property type="protein sequence ID" value="GAA0501957.1"/>
    <property type="molecule type" value="Genomic_DNA"/>
</dbReference>
<dbReference type="Gene3D" id="3.40.190.10">
    <property type="entry name" value="Periplasmic binding protein-like II"/>
    <property type="match status" value="2"/>
</dbReference>
<dbReference type="PANTHER" id="PTHR30429">
    <property type="entry name" value="D-METHIONINE-BINDING LIPOPROTEIN METQ"/>
    <property type="match status" value="1"/>
</dbReference>